<accession>A0A974NIQ7</accession>
<name>A0A974NIQ7_PERPY</name>
<dbReference type="KEGG" id="ppsr:I6J18_13340"/>
<keyword evidence="2" id="KW-1185">Reference proteome</keyword>
<dbReference type="Proteomes" id="UP000595254">
    <property type="component" value="Chromosome"/>
</dbReference>
<sequence length="120" mass="13610">MLVAAVIDENEIILPIIEGSSIRIFDTEANQFKDYPNPAADLKEGRRGAALRFAEEKGATVFASPPQTFCELSYQKAQYDQVLFFQLERELPFKEFQELVKTQSVRTQKELPAEVVVPSK</sequence>
<evidence type="ECO:0000313" key="1">
    <source>
        <dbReference type="EMBL" id="QQS98700.1"/>
    </source>
</evidence>
<dbReference type="AlphaFoldDB" id="A0A974NIQ7"/>
<dbReference type="RefSeq" id="WP_040376728.1">
    <property type="nucleotide sequence ID" value="NZ_CP068053.1"/>
</dbReference>
<reference evidence="1 2" key="1">
    <citation type="submission" date="2021-01" db="EMBL/GenBank/DDBJ databases">
        <title>FDA dAtabase for Regulatory Grade micrObial Sequences (FDA-ARGOS): Supporting development and validation of Infectious Disease Dx tests.</title>
        <authorList>
            <person name="Nelson B."/>
            <person name="Plummer A."/>
            <person name="Tallon L."/>
            <person name="Sadzewicz L."/>
            <person name="Zhao X."/>
            <person name="Boylan J."/>
            <person name="Ott S."/>
            <person name="Bowen H."/>
            <person name="Vavikolanu K."/>
            <person name="Mehta A."/>
            <person name="Aluvathingal J."/>
            <person name="Nadendla S."/>
            <person name="Myers T."/>
            <person name="Yan Y."/>
            <person name="Sichtig H."/>
        </authorList>
    </citation>
    <scope>NUCLEOTIDE SEQUENCE [LARGE SCALE GENOMIC DNA]</scope>
    <source>
        <strain evidence="1 2">FDAARGOS_1161</strain>
    </source>
</reference>
<protein>
    <submittedName>
        <fullName evidence="1">Uncharacterized protein</fullName>
    </submittedName>
</protein>
<gene>
    <name evidence="1" type="ORF">I6J18_13340</name>
</gene>
<dbReference type="EMBL" id="CP068053">
    <property type="protein sequence ID" value="QQS98700.1"/>
    <property type="molecule type" value="Genomic_DNA"/>
</dbReference>
<proteinExistence type="predicted"/>
<evidence type="ECO:0000313" key="2">
    <source>
        <dbReference type="Proteomes" id="UP000595254"/>
    </source>
</evidence>
<organism evidence="1 2">
    <name type="scientific">Peribacillus psychrosaccharolyticus</name>
    <name type="common">Bacillus psychrosaccharolyticus</name>
    <dbReference type="NCBI Taxonomy" id="1407"/>
    <lineage>
        <taxon>Bacteria</taxon>
        <taxon>Bacillati</taxon>
        <taxon>Bacillota</taxon>
        <taxon>Bacilli</taxon>
        <taxon>Bacillales</taxon>
        <taxon>Bacillaceae</taxon>
        <taxon>Peribacillus</taxon>
    </lineage>
</organism>